<gene>
    <name evidence="2" type="ORF">NJQ99_06585</name>
</gene>
<accession>A0A9J6PC11</accession>
<reference evidence="2" key="1">
    <citation type="submission" date="2022-06" db="EMBL/GenBank/DDBJ databases">
        <title>Isolation and Genomics of Futiania mangrovii gen. nov., sp. nov., a Rare and Metabolically-versatile member in the Class Alphaproteobacteria.</title>
        <authorList>
            <person name="Liu L."/>
            <person name="Huang W.-C."/>
            <person name="Pan J."/>
            <person name="Li J."/>
            <person name="Huang Y."/>
            <person name="Du H."/>
            <person name="Liu Y."/>
            <person name="Li M."/>
        </authorList>
    </citation>
    <scope>NUCLEOTIDE SEQUENCE</scope>
    <source>
        <strain evidence="2">FT118</strain>
    </source>
</reference>
<dbReference type="AlphaFoldDB" id="A0A9J6PC11"/>
<dbReference type="EMBL" id="JAMZFT010000001">
    <property type="protein sequence ID" value="MCP1336065.1"/>
    <property type="molecule type" value="Genomic_DNA"/>
</dbReference>
<comment type="caution">
    <text evidence="2">The sequence shown here is derived from an EMBL/GenBank/DDBJ whole genome shotgun (WGS) entry which is preliminary data.</text>
</comment>
<proteinExistence type="predicted"/>
<keyword evidence="3" id="KW-1185">Reference proteome</keyword>
<dbReference type="RefSeq" id="WP_269331982.1">
    <property type="nucleotide sequence ID" value="NZ_JAMZFT010000001.1"/>
</dbReference>
<organism evidence="2 3">
    <name type="scientific">Futiania mangrovi</name>
    <dbReference type="NCBI Taxonomy" id="2959716"/>
    <lineage>
        <taxon>Bacteria</taxon>
        <taxon>Pseudomonadati</taxon>
        <taxon>Pseudomonadota</taxon>
        <taxon>Alphaproteobacteria</taxon>
        <taxon>Futianiales</taxon>
        <taxon>Futianiaceae</taxon>
        <taxon>Futiania</taxon>
    </lineage>
</organism>
<dbReference type="Proteomes" id="UP001055804">
    <property type="component" value="Unassembled WGS sequence"/>
</dbReference>
<keyword evidence="1" id="KW-0472">Membrane</keyword>
<keyword evidence="1" id="KW-1133">Transmembrane helix</keyword>
<sequence>MSPRWKKLIGLVVLVFGLTLYVLLAMRLGVALPDDTPFLLELAYYVIAGIAWAFPCIPLIRWMNRPAR</sequence>
<keyword evidence="1" id="KW-0812">Transmembrane</keyword>
<evidence type="ECO:0000313" key="2">
    <source>
        <dbReference type="EMBL" id="MCP1336065.1"/>
    </source>
</evidence>
<dbReference type="Pfam" id="PF11003">
    <property type="entry name" value="DUF2842"/>
    <property type="match status" value="1"/>
</dbReference>
<dbReference type="InterPro" id="IPR021265">
    <property type="entry name" value="DUF2842"/>
</dbReference>
<protein>
    <submittedName>
        <fullName evidence="2">DUF2842 domain-containing protein</fullName>
    </submittedName>
</protein>
<name>A0A9J6PC11_9PROT</name>
<feature type="transmembrane region" description="Helical" evidence="1">
    <location>
        <begin position="42"/>
        <end position="60"/>
    </location>
</feature>
<evidence type="ECO:0000256" key="1">
    <source>
        <dbReference type="SAM" id="Phobius"/>
    </source>
</evidence>
<evidence type="ECO:0000313" key="3">
    <source>
        <dbReference type="Proteomes" id="UP001055804"/>
    </source>
</evidence>
<feature type="transmembrane region" description="Helical" evidence="1">
    <location>
        <begin position="9"/>
        <end position="30"/>
    </location>
</feature>